<dbReference type="PhylomeDB" id="H2L0L6"/>
<dbReference type="GO" id="GO:0003700">
    <property type="term" value="F:DNA-binding transcription factor activity"/>
    <property type="evidence" value="ECO:0000318"/>
    <property type="project" value="GO_Central"/>
</dbReference>
<dbReference type="OMA" id="RYSKCIS"/>
<evidence type="ECO:0000256" key="8">
    <source>
        <dbReference type="ARBA" id="ARBA00023163"/>
    </source>
</evidence>
<keyword evidence="3 11" id="KW-0479">Metal-binding</keyword>
<dbReference type="Pfam" id="PF00104">
    <property type="entry name" value="Hormone_recep"/>
    <property type="match status" value="1"/>
</dbReference>
<gene>
    <name evidence="14 16" type="primary">nhr-109</name>
    <name evidence="14" type="ORF">CELE_T12C9.5</name>
    <name evidence="16" type="ORF">T12C9.5</name>
</gene>
<evidence type="ECO:0000259" key="13">
    <source>
        <dbReference type="PROSITE" id="PS51843"/>
    </source>
</evidence>
<dbReference type="IntAct" id="H2L0L6">
    <property type="interactions" value="3"/>
</dbReference>
<dbReference type="InterPro" id="IPR000536">
    <property type="entry name" value="Nucl_hrmn_rcpt_lig-bd"/>
</dbReference>
<dbReference type="CDD" id="cd06960">
    <property type="entry name" value="NR_DBD_HNF4A"/>
    <property type="match status" value="1"/>
</dbReference>
<dbReference type="RefSeq" id="NP_001368017.1">
    <property type="nucleotide sequence ID" value="NM_001381389.1"/>
</dbReference>
<proteinExistence type="inferred from homology"/>
<keyword evidence="9 11" id="KW-0675">Receptor</keyword>
<keyword evidence="6 11" id="KW-0805">Transcription regulation</keyword>
<dbReference type="InParanoid" id="H2L0L6"/>
<accession>H2L0L6</accession>
<dbReference type="ExpressionAtlas" id="H2L0L6">
    <property type="expression patterns" value="baseline and differential"/>
</dbReference>
<dbReference type="EMBL" id="BX284602">
    <property type="protein sequence ID" value="CCD73617.1"/>
    <property type="molecule type" value="Genomic_DNA"/>
</dbReference>
<evidence type="ECO:0000256" key="7">
    <source>
        <dbReference type="ARBA" id="ARBA00023125"/>
    </source>
</evidence>
<dbReference type="AGR" id="WB:WBGene00003699"/>
<evidence type="ECO:0000256" key="11">
    <source>
        <dbReference type="RuleBase" id="RU004334"/>
    </source>
</evidence>
<feature type="domain" description="Nuclear receptor" evidence="12">
    <location>
        <begin position="10"/>
        <end position="85"/>
    </location>
</feature>
<reference evidence="14 15" key="1">
    <citation type="journal article" date="1998" name="Science">
        <title>Genome sequence of the nematode C. elegans: a platform for investigating biology.</title>
        <authorList>
            <consortium name="The C. elegans sequencing consortium"/>
            <person name="Sulson J.E."/>
            <person name="Waterston R."/>
        </authorList>
    </citation>
    <scope>NUCLEOTIDE SEQUENCE [LARGE SCALE GENOMIC DNA]</scope>
    <source>
        <strain evidence="14 15">Bristol N2</strain>
    </source>
</reference>
<dbReference type="FunCoup" id="H2L0L6">
    <property type="interactions" value="192"/>
</dbReference>
<dbReference type="SMART" id="SM00399">
    <property type="entry name" value="ZnF_C4"/>
    <property type="match status" value="1"/>
</dbReference>
<dbReference type="InterPro" id="IPR049636">
    <property type="entry name" value="HNF4-like_DBD"/>
</dbReference>
<protein>
    <submittedName>
        <fullName evidence="14">NR LBD domain-containing protein</fullName>
    </submittedName>
</protein>
<dbReference type="SUPFAM" id="SSF48508">
    <property type="entry name" value="Nuclear receptor ligand-binding domain"/>
    <property type="match status" value="1"/>
</dbReference>
<dbReference type="SUPFAM" id="SSF57716">
    <property type="entry name" value="Glucocorticoid receptor-like (DNA-binding domain)"/>
    <property type="match status" value="1"/>
</dbReference>
<evidence type="ECO:0000256" key="1">
    <source>
        <dbReference type="ARBA" id="ARBA00004123"/>
    </source>
</evidence>
<dbReference type="InterPro" id="IPR001628">
    <property type="entry name" value="Znf_hrmn_rcpt"/>
</dbReference>
<dbReference type="CTD" id="173780"/>
<dbReference type="PANTHER" id="PTHR46011:SF18">
    <property type="entry name" value="NR LBD DOMAIN-CONTAINING PROTEIN-RELATED"/>
    <property type="match status" value="1"/>
</dbReference>
<keyword evidence="5 11" id="KW-0862">Zinc</keyword>
<dbReference type="HOGENOM" id="CLU_007368_1_1_1"/>
<dbReference type="WormBase" id="T12C9.5c">
    <property type="protein sequence ID" value="CE29473"/>
    <property type="gene ID" value="WBGene00003699"/>
    <property type="gene designation" value="nhr-109"/>
</dbReference>
<evidence type="ECO:0000256" key="9">
    <source>
        <dbReference type="ARBA" id="ARBA00023170"/>
    </source>
</evidence>
<dbReference type="PANTHER" id="PTHR46011">
    <property type="entry name" value="NUCLEAR HORMONE RECEPTOR FAMILY MEMBER NHR-86-RELATED"/>
    <property type="match status" value="1"/>
</dbReference>
<name>H2L0L6_CAEEL</name>
<evidence type="ECO:0000313" key="16">
    <source>
        <dbReference type="WormBase" id="T12C9.5c"/>
    </source>
</evidence>
<dbReference type="SMART" id="SM00430">
    <property type="entry name" value="HOLI"/>
    <property type="match status" value="1"/>
</dbReference>
<evidence type="ECO:0000256" key="3">
    <source>
        <dbReference type="ARBA" id="ARBA00022723"/>
    </source>
</evidence>
<dbReference type="Gene3D" id="3.30.50.10">
    <property type="entry name" value="Erythroid Transcription Factor GATA-1, subunit A"/>
    <property type="match status" value="1"/>
</dbReference>
<sequence>MGPRSKGENQSKCSICQESGDGFHFGAEACRACAAFFRRSISENKLYTCSGNNDCDVTVNIRCMCRACRLTKCIEVGMNPVGVRQKPGSFRKSKELISPSSSNHDEFSRMPILSKMKLNYENMRNARKALHNEVGENVFEEKIPKEINYKESVQQGMKDYTLMPEWVSSCFDEFRTLSADQKNILFRNSYIPFFMMETAFLSHINNMPDSVIFPSGDYCDMKNLERYYNSTNFEKKISTEDIENLFKPFYDNYKRSLLLPMMNLQVDIYEFLTLFTLLHWDTGLVEITDECLEIGTKVKAEVFKELDFYLTNVKKVAEPSVRIGTIVNLLPAVHKSVRRIQDDMEMTKVFNIFSAPNEFFDLVTGNF</sequence>
<dbReference type="InterPro" id="IPR035500">
    <property type="entry name" value="NHR-like_dom_sf"/>
</dbReference>
<keyword evidence="15" id="KW-1185">Reference proteome</keyword>
<dbReference type="PRINTS" id="PR00047">
    <property type="entry name" value="STROIDFINGER"/>
</dbReference>
<dbReference type="eggNOG" id="KOG3575">
    <property type="taxonomic scope" value="Eukaryota"/>
</dbReference>
<organism evidence="14 15">
    <name type="scientific">Caenorhabditis elegans</name>
    <dbReference type="NCBI Taxonomy" id="6239"/>
    <lineage>
        <taxon>Eukaryota</taxon>
        <taxon>Metazoa</taxon>
        <taxon>Ecdysozoa</taxon>
        <taxon>Nematoda</taxon>
        <taxon>Chromadorea</taxon>
        <taxon>Rhabditida</taxon>
        <taxon>Rhabditina</taxon>
        <taxon>Rhabditomorpha</taxon>
        <taxon>Rhabditoidea</taxon>
        <taxon>Rhabditidae</taxon>
        <taxon>Peloderinae</taxon>
        <taxon>Caenorhabditis</taxon>
    </lineage>
</organism>
<dbReference type="GO" id="GO:0005634">
    <property type="term" value="C:nucleus"/>
    <property type="evidence" value="ECO:0000318"/>
    <property type="project" value="GO_Central"/>
</dbReference>
<evidence type="ECO:0000256" key="6">
    <source>
        <dbReference type="ARBA" id="ARBA00023015"/>
    </source>
</evidence>
<keyword evidence="7 11" id="KW-0238">DNA-binding</keyword>
<evidence type="ECO:0000259" key="12">
    <source>
        <dbReference type="PROSITE" id="PS51030"/>
    </source>
</evidence>
<dbReference type="GO" id="GO:0008270">
    <property type="term" value="F:zinc ion binding"/>
    <property type="evidence" value="ECO:0007669"/>
    <property type="project" value="UniProtKB-KW"/>
</dbReference>
<evidence type="ECO:0000313" key="15">
    <source>
        <dbReference type="Proteomes" id="UP000001940"/>
    </source>
</evidence>
<dbReference type="Pfam" id="PF00105">
    <property type="entry name" value="zf-C4"/>
    <property type="match status" value="1"/>
</dbReference>
<dbReference type="InterPro" id="IPR013088">
    <property type="entry name" value="Znf_NHR/GATA"/>
</dbReference>
<dbReference type="Gene3D" id="1.10.565.10">
    <property type="entry name" value="Retinoid X Receptor"/>
    <property type="match status" value="1"/>
</dbReference>
<dbReference type="PROSITE" id="PS51030">
    <property type="entry name" value="NUCLEAR_REC_DBD_2"/>
    <property type="match status" value="1"/>
</dbReference>
<evidence type="ECO:0000256" key="4">
    <source>
        <dbReference type="ARBA" id="ARBA00022771"/>
    </source>
</evidence>
<evidence type="ECO:0000256" key="2">
    <source>
        <dbReference type="ARBA" id="ARBA00005993"/>
    </source>
</evidence>
<evidence type="ECO:0000313" key="14">
    <source>
        <dbReference type="EMBL" id="CCD73617.1"/>
    </source>
</evidence>
<evidence type="ECO:0000256" key="5">
    <source>
        <dbReference type="ARBA" id="ARBA00022833"/>
    </source>
</evidence>
<comment type="similarity">
    <text evidence="2 11">Belongs to the nuclear hormone receptor family.</text>
</comment>
<keyword evidence="8 11" id="KW-0804">Transcription</keyword>
<dbReference type="PROSITE" id="PS00031">
    <property type="entry name" value="NUCLEAR_REC_DBD_1"/>
    <property type="match status" value="1"/>
</dbReference>
<dbReference type="PaxDb" id="6239-T12C9.5c"/>
<dbReference type="GO" id="GO:0000978">
    <property type="term" value="F:RNA polymerase II cis-regulatory region sequence-specific DNA binding"/>
    <property type="evidence" value="ECO:0007669"/>
    <property type="project" value="InterPro"/>
</dbReference>
<dbReference type="PROSITE" id="PS51843">
    <property type="entry name" value="NR_LBD"/>
    <property type="match status" value="1"/>
</dbReference>
<dbReference type="Proteomes" id="UP000001940">
    <property type="component" value="Chromosome II"/>
</dbReference>
<feature type="domain" description="NR LBD" evidence="13">
    <location>
        <begin position="92"/>
        <end position="366"/>
    </location>
</feature>
<keyword evidence="10 11" id="KW-0539">Nucleus</keyword>
<evidence type="ECO:0000256" key="10">
    <source>
        <dbReference type="ARBA" id="ARBA00023242"/>
    </source>
</evidence>
<keyword evidence="4 11" id="KW-0863">Zinc-finger</keyword>
<dbReference type="AlphaFoldDB" id="H2L0L6"/>
<comment type="subcellular location">
    <subcellularLocation>
        <location evidence="1 11">Nucleus</location>
    </subcellularLocation>
</comment>
<dbReference type="GeneID" id="173780"/>
<dbReference type="Bgee" id="WBGene00003699">
    <property type="expression patterns" value="Expressed in larva and 2 other cell types or tissues"/>
</dbReference>
<dbReference type="OrthoDB" id="5830034at2759"/>
<dbReference type="SMR" id="H2L0L6"/>
<dbReference type="GO" id="GO:0006357">
    <property type="term" value="P:regulation of transcription by RNA polymerase II"/>
    <property type="evidence" value="ECO:0000318"/>
    <property type="project" value="GO_Central"/>
</dbReference>
<dbReference type="STRING" id="6239.T12C9.5c.1"/>